<protein>
    <submittedName>
        <fullName evidence="6">DNA invertase Pin-like site-specific DNA recombinase</fullName>
    </submittedName>
</protein>
<accession>A0ABT6MKP9</accession>
<dbReference type="Pfam" id="PF00239">
    <property type="entry name" value="Resolvase"/>
    <property type="match status" value="1"/>
</dbReference>
<dbReference type="PROSITE" id="PS00397">
    <property type="entry name" value="RECOMBINASES_1"/>
    <property type="match status" value="1"/>
</dbReference>
<organism evidence="6 7">
    <name type="scientific">Prescottella agglutinans</name>
    <dbReference type="NCBI Taxonomy" id="1644129"/>
    <lineage>
        <taxon>Bacteria</taxon>
        <taxon>Bacillati</taxon>
        <taxon>Actinomycetota</taxon>
        <taxon>Actinomycetes</taxon>
        <taxon>Mycobacteriales</taxon>
        <taxon>Nocardiaceae</taxon>
        <taxon>Prescottella</taxon>
    </lineage>
</organism>
<keyword evidence="7" id="KW-1185">Reference proteome</keyword>
<comment type="caution">
    <text evidence="6">The sequence shown here is derived from an EMBL/GenBank/DDBJ whole genome shotgun (WGS) entry which is preliminary data.</text>
</comment>
<dbReference type="InterPro" id="IPR036162">
    <property type="entry name" value="Resolvase-like_N_sf"/>
</dbReference>
<gene>
    <name evidence="6" type="ORF">M2280_006163</name>
</gene>
<sequence>MSELVGYARVSTADQTLDVQSDTLSSAGCSTI</sequence>
<feature type="active site" description="O-(5'-phospho-DNA)-serine intermediate" evidence="4">
    <location>
        <position position="11"/>
    </location>
</feature>
<evidence type="ECO:0000256" key="3">
    <source>
        <dbReference type="ARBA" id="ARBA00023172"/>
    </source>
</evidence>
<dbReference type="SUPFAM" id="SSF53041">
    <property type="entry name" value="Resolvase-like"/>
    <property type="match status" value="1"/>
</dbReference>
<reference evidence="6 7" key="1">
    <citation type="submission" date="2023-04" db="EMBL/GenBank/DDBJ databases">
        <title>Forest soil microbial communities from Buena Vista Peninsula, Colon Province, Panama.</title>
        <authorList>
            <person name="Bouskill N."/>
        </authorList>
    </citation>
    <scope>NUCLEOTIDE SEQUENCE [LARGE SCALE GENOMIC DNA]</scope>
    <source>
        <strain evidence="6 7">CFH S0262</strain>
    </source>
</reference>
<evidence type="ECO:0000259" key="5">
    <source>
        <dbReference type="PROSITE" id="PS51736"/>
    </source>
</evidence>
<keyword evidence="3" id="KW-0233">DNA recombination</keyword>
<evidence type="ECO:0000313" key="7">
    <source>
        <dbReference type="Proteomes" id="UP001160334"/>
    </source>
</evidence>
<dbReference type="RefSeq" id="WP_342394611.1">
    <property type="nucleotide sequence ID" value="NZ_JARXVC010000030.1"/>
</dbReference>
<evidence type="ECO:0000313" key="6">
    <source>
        <dbReference type="EMBL" id="MDH6284899.1"/>
    </source>
</evidence>
<dbReference type="InterPro" id="IPR006118">
    <property type="entry name" value="Recombinase_CS"/>
</dbReference>
<keyword evidence="1" id="KW-0229">DNA integration</keyword>
<keyword evidence="2" id="KW-0238">DNA-binding</keyword>
<feature type="domain" description="Resolvase/invertase-type recombinase catalytic" evidence="5">
    <location>
        <begin position="3"/>
        <end position="32"/>
    </location>
</feature>
<dbReference type="InterPro" id="IPR006119">
    <property type="entry name" value="Resolv_N"/>
</dbReference>
<evidence type="ECO:0000256" key="4">
    <source>
        <dbReference type="PROSITE-ProRule" id="PRU10137"/>
    </source>
</evidence>
<dbReference type="EMBL" id="JARXVC010000030">
    <property type="protein sequence ID" value="MDH6284899.1"/>
    <property type="molecule type" value="Genomic_DNA"/>
</dbReference>
<evidence type="ECO:0000256" key="2">
    <source>
        <dbReference type="ARBA" id="ARBA00023125"/>
    </source>
</evidence>
<evidence type="ECO:0000256" key="1">
    <source>
        <dbReference type="ARBA" id="ARBA00022908"/>
    </source>
</evidence>
<dbReference type="PROSITE" id="PS51736">
    <property type="entry name" value="RECOMBINASES_3"/>
    <property type="match status" value="1"/>
</dbReference>
<name>A0ABT6MKP9_9NOCA</name>
<dbReference type="Proteomes" id="UP001160334">
    <property type="component" value="Unassembled WGS sequence"/>
</dbReference>
<proteinExistence type="predicted"/>